<gene>
    <name evidence="3" type="ORF">GKD88_02175</name>
    <name evidence="2" type="ORF">GKE08_02375</name>
</gene>
<name>A0A6N7S2Q1_9FIRM</name>
<dbReference type="EMBL" id="WKPJ01000002">
    <property type="protein sequence ID" value="MSA88173.1"/>
    <property type="molecule type" value="Genomic_DNA"/>
</dbReference>
<dbReference type="EMBL" id="WKPI01000002">
    <property type="protein sequence ID" value="MSC31928.1"/>
    <property type="molecule type" value="Genomic_DNA"/>
</dbReference>
<dbReference type="Gene3D" id="1.10.10.2840">
    <property type="entry name" value="PucR C-terminal helix-turn-helix domain"/>
    <property type="match status" value="1"/>
</dbReference>
<evidence type="ECO:0000313" key="5">
    <source>
        <dbReference type="Proteomes" id="UP000480929"/>
    </source>
</evidence>
<evidence type="ECO:0000313" key="3">
    <source>
        <dbReference type="EMBL" id="MSC31928.1"/>
    </source>
</evidence>
<evidence type="ECO:0000313" key="4">
    <source>
        <dbReference type="Proteomes" id="UP000433575"/>
    </source>
</evidence>
<comment type="caution">
    <text evidence="2">The sequence shown here is derived from an EMBL/GenBank/DDBJ whole genome shotgun (WGS) entry which is preliminary data.</text>
</comment>
<dbReference type="InterPro" id="IPR042070">
    <property type="entry name" value="PucR_C-HTH_sf"/>
</dbReference>
<evidence type="ECO:0000313" key="2">
    <source>
        <dbReference type="EMBL" id="MSA88173.1"/>
    </source>
</evidence>
<reference evidence="4 5" key="1">
    <citation type="journal article" date="2019" name="Nat. Med.">
        <title>A library of human gut bacterial isolates paired with longitudinal multiomics data enables mechanistic microbiome research.</title>
        <authorList>
            <person name="Poyet M."/>
            <person name="Groussin M."/>
            <person name="Gibbons S.M."/>
            <person name="Avila-Pacheco J."/>
            <person name="Jiang X."/>
            <person name="Kearney S.M."/>
            <person name="Perrotta A.R."/>
            <person name="Berdy B."/>
            <person name="Zhao S."/>
            <person name="Lieberman T.D."/>
            <person name="Swanson P.K."/>
            <person name="Smith M."/>
            <person name="Roesemann S."/>
            <person name="Alexander J.E."/>
            <person name="Rich S.A."/>
            <person name="Livny J."/>
            <person name="Vlamakis H."/>
            <person name="Clish C."/>
            <person name="Bullock K."/>
            <person name="Deik A."/>
            <person name="Scott J."/>
            <person name="Pierce K.A."/>
            <person name="Xavier R.J."/>
            <person name="Alm E.J."/>
        </authorList>
    </citation>
    <scope>NUCLEOTIDE SEQUENCE [LARGE SCALE GENOMIC DNA]</scope>
    <source>
        <strain evidence="2 4">BIOML-A4</strain>
        <strain evidence="3 5">BIOML-A5</strain>
    </source>
</reference>
<dbReference type="PANTHER" id="PTHR33744">
    <property type="entry name" value="CARBOHYDRATE DIACID REGULATOR"/>
    <property type="match status" value="1"/>
</dbReference>
<evidence type="ECO:0000259" key="1">
    <source>
        <dbReference type="Pfam" id="PF13556"/>
    </source>
</evidence>
<dbReference type="PANTHER" id="PTHR33744:SF1">
    <property type="entry name" value="DNA-BINDING TRANSCRIPTIONAL ACTIVATOR ADER"/>
    <property type="match status" value="1"/>
</dbReference>
<accession>A0A6N7S2Q1</accession>
<proteinExistence type="predicted"/>
<dbReference type="InterPro" id="IPR051448">
    <property type="entry name" value="CdaR-like_regulators"/>
</dbReference>
<dbReference type="Pfam" id="PF13556">
    <property type="entry name" value="HTH_30"/>
    <property type="match status" value="1"/>
</dbReference>
<dbReference type="RefSeq" id="WP_154237807.1">
    <property type="nucleotide sequence ID" value="NZ_WKPI01000002.1"/>
</dbReference>
<keyword evidence="5" id="KW-1185">Reference proteome</keyword>
<dbReference type="AlphaFoldDB" id="A0A6N7S2Q1"/>
<dbReference type="Proteomes" id="UP000480929">
    <property type="component" value="Unassembled WGS sequence"/>
</dbReference>
<feature type="domain" description="PucR C-terminal helix-turn-helix" evidence="1">
    <location>
        <begin position="434"/>
        <end position="490"/>
    </location>
</feature>
<organism evidence="2 4">
    <name type="scientific">Holdemania massiliensis</name>
    <dbReference type="NCBI Taxonomy" id="1468449"/>
    <lineage>
        <taxon>Bacteria</taxon>
        <taxon>Bacillati</taxon>
        <taxon>Bacillota</taxon>
        <taxon>Erysipelotrichia</taxon>
        <taxon>Erysipelotrichales</taxon>
        <taxon>Erysipelotrichaceae</taxon>
        <taxon>Holdemania</taxon>
    </lineage>
</organism>
<dbReference type="Proteomes" id="UP000433575">
    <property type="component" value="Unassembled WGS sequence"/>
</dbReference>
<sequence>MQIQALIEKVHHDFSIPIPQNLGEMTIARCQLIFAKPAVLTPQTLYIQAESFTLDPSAFSDSFFLMKDQGSPGRNAAVYHSGSAQDLYQALSVLLTDTEAYARAISALQQAAGKGGGIEALVKTAYQYIQNPIHVLDKMFSLIYACPQTPSGCATFDHFLIHGKPHPEYLYHVEAAIMHFSEHHIRCAQLLDYDADALKLISCSIGSLPHLLGGIEVLQLNRPFTQNDVGIINQLALLLQIELFKANNAAEKADTQFELLIQDILNRRFLHPELLQLRLQPFPQLQNRRFCLLLSQIPRSKTCTLKYYNEEIVRCVDVIESFQYQNDLYFLIDPQNWETKNHEALNKLAVKSGTLMILSDPLNSLIHCPAIVAMLQGALGVISKTNGLYLFRDLYFKTLLHSLSSPSSLTLADFIHPGIQRLKDFDQLHQTAFLETLKLYLQYQCSPTQTAARLHLHRNSLAYRLQKARQISGFFSENPQDSQNFLLAIQIDEYLGS</sequence>
<dbReference type="OrthoDB" id="9792148at2"/>
<dbReference type="InterPro" id="IPR025736">
    <property type="entry name" value="PucR_C-HTH_dom"/>
</dbReference>
<protein>
    <recommendedName>
        <fullName evidence="1">PucR C-terminal helix-turn-helix domain-containing protein</fullName>
    </recommendedName>
</protein>